<dbReference type="GO" id="GO:0000139">
    <property type="term" value="C:Golgi membrane"/>
    <property type="evidence" value="ECO:0007669"/>
    <property type="project" value="UniProtKB-SubCell"/>
</dbReference>
<dbReference type="EC" id="2.4.-.-" evidence="13"/>
<keyword evidence="3" id="KW-0328">Glycosyltransferase</keyword>
<accession>A0AAX6ISY0</accession>
<evidence type="ECO:0000256" key="7">
    <source>
        <dbReference type="ARBA" id="ARBA00022989"/>
    </source>
</evidence>
<comment type="similarity">
    <text evidence="2 13">Belongs to the glycosyltransferase 43 family.</text>
</comment>
<dbReference type="GO" id="GO:0042285">
    <property type="term" value="F:xylosyltransferase activity"/>
    <property type="evidence" value="ECO:0007669"/>
    <property type="project" value="TreeGrafter"/>
</dbReference>
<evidence type="ECO:0000256" key="5">
    <source>
        <dbReference type="ARBA" id="ARBA00022692"/>
    </source>
</evidence>
<comment type="subcellular location">
    <subcellularLocation>
        <location evidence="1 13">Golgi apparatus membrane</location>
        <topology evidence="1 13">Single-pass type II membrane protein</topology>
    </subcellularLocation>
</comment>
<dbReference type="Proteomes" id="UP001140949">
    <property type="component" value="Unassembled WGS sequence"/>
</dbReference>
<keyword evidence="17" id="KW-1185">Reference proteome</keyword>
<comment type="caution">
    <text evidence="16">The sequence shown here is derived from an EMBL/GenBank/DDBJ whole genome shotgun (WGS) entry which is preliminary data.</text>
</comment>
<evidence type="ECO:0000256" key="11">
    <source>
        <dbReference type="ARBA" id="ARBA00023316"/>
    </source>
</evidence>
<evidence type="ECO:0000256" key="6">
    <source>
        <dbReference type="ARBA" id="ARBA00022968"/>
    </source>
</evidence>
<comment type="function">
    <text evidence="13">Involved in the synthesis of glucuronoxylan hemicellulose in secondary cell walls.</text>
</comment>
<dbReference type="EMBL" id="JANAVB010000131">
    <property type="protein sequence ID" value="KAJ6854334.1"/>
    <property type="molecule type" value="Genomic_DNA"/>
</dbReference>
<proteinExistence type="inferred from homology"/>
<evidence type="ECO:0000256" key="3">
    <source>
        <dbReference type="ARBA" id="ARBA00022676"/>
    </source>
</evidence>
<evidence type="ECO:0000256" key="10">
    <source>
        <dbReference type="ARBA" id="ARBA00023180"/>
    </source>
</evidence>
<dbReference type="GO" id="GO:0010417">
    <property type="term" value="P:glucuronoxylan biosynthetic process"/>
    <property type="evidence" value="ECO:0007669"/>
    <property type="project" value="TreeGrafter"/>
</dbReference>
<dbReference type="InterPro" id="IPR005027">
    <property type="entry name" value="Glyco_trans_43"/>
</dbReference>
<dbReference type="AlphaFoldDB" id="A0AAX6ISY0"/>
<gene>
    <name evidence="16" type="ORF">M6B38_101300</name>
    <name evidence="15" type="ORF">M6B38_153295</name>
</gene>
<evidence type="ECO:0000256" key="8">
    <source>
        <dbReference type="ARBA" id="ARBA00023034"/>
    </source>
</evidence>
<keyword evidence="4 13" id="KW-0808">Transferase</keyword>
<dbReference type="SUPFAM" id="SSF53448">
    <property type="entry name" value="Nucleotide-diphospho-sugar transferases"/>
    <property type="match status" value="1"/>
</dbReference>
<keyword evidence="7 13" id="KW-1133">Transmembrane helix</keyword>
<feature type="compositionally biased region" description="Polar residues" evidence="14">
    <location>
        <begin position="283"/>
        <end position="297"/>
    </location>
</feature>
<evidence type="ECO:0000256" key="14">
    <source>
        <dbReference type="SAM" id="MobiDB-lite"/>
    </source>
</evidence>
<organism evidence="16 17">
    <name type="scientific">Iris pallida</name>
    <name type="common">Sweet iris</name>
    <dbReference type="NCBI Taxonomy" id="29817"/>
    <lineage>
        <taxon>Eukaryota</taxon>
        <taxon>Viridiplantae</taxon>
        <taxon>Streptophyta</taxon>
        <taxon>Embryophyta</taxon>
        <taxon>Tracheophyta</taxon>
        <taxon>Spermatophyta</taxon>
        <taxon>Magnoliopsida</taxon>
        <taxon>Liliopsida</taxon>
        <taxon>Asparagales</taxon>
        <taxon>Iridaceae</taxon>
        <taxon>Iridoideae</taxon>
        <taxon>Irideae</taxon>
        <taxon>Iris</taxon>
    </lineage>
</organism>
<protein>
    <recommendedName>
        <fullName evidence="13">Glycosyltransferases</fullName>
        <ecNumber evidence="13">2.4.-.-</ecNumber>
    </recommendedName>
</protein>
<reference evidence="16" key="2">
    <citation type="submission" date="2023-04" db="EMBL/GenBank/DDBJ databases">
        <authorList>
            <person name="Bruccoleri R.E."/>
            <person name="Oakeley E.J."/>
            <person name="Faust A.-M."/>
            <person name="Dessus-Babus S."/>
            <person name="Altorfer M."/>
            <person name="Burckhardt D."/>
            <person name="Oertli M."/>
            <person name="Naumann U."/>
            <person name="Petersen F."/>
            <person name="Wong J."/>
        </authorList>
    </citation>
    <scope>NUCLEOTIDE SEQUENCE</scope>
    <source>
        <strain evidence="16">GSM-AAB239-AS_SAM_17_03QT</strain>
        <tissue evidence="16">Leaf</tissue>
    </source>
</reference>
<dbReference type="PANTHER" id="PTHR10896:SF59">
    <property type="entry name" value="BETA-1,4-XYLOSYLTRANSFERASE IRX9"/>
    <property type="match status" value="1"/>
</dbReference>
<dbReference type="InterPro" id="IPR029044">
    <property type="entry name" value="Nucleotide-diphossugar_trans"/>
</dbReference>
<dbReference type="GO" id="GO:0015018">
    <property type="term" value="F:galactosylgalactosylxylosylprotein 3-beta-glucuronosyltransferase activity"/>
    <property type="evidence" value="ECO:0007669"/>
    <property type="project" value="InterPro"/>
</dbReference>
<evidence type="ECO:0000256" key="2">
    <source>
        <dbReference type="ARBA" id="ARBA00007706"/>
    </source>
</evidence>
<dbReference type="EMBL" id="JANAVB010031617">
    <property type="protein sequence ID" value="KAJ6811564.1"/>
    <property type="molecule type" value="Genomic_DNA"/>
</dbReference>
<dbReference type="GO" id="GO:0071555">
    <property type="term" value="P:cell wall organization"/>
    <property type="evidence" value="ECO:0007669"/>
    <property type="project" value="UniProtKB-KW"/>
</dbReference>
<name>A0AAX6ISY0_IRIPA</name>
<feature type="site" description="Interaction with galactose moiety of substrate glycoprotein" evidence="12">
    <location>
        <position position="259"/>
    </location>
</feature>
<evidence type="ECO:0000256" key="13">
    <source>
        <dbReference type="RuleBase" id="RU363127"/>
    </source>
</evidence>
<evidence type="ECO:0000313" key="15">
    <source>
        <dbReference type="EMBL" id="KAJ6811564.1"/>
    </source>
</evidence>
<keyword evidence="10" id="KW-0325">Glycoprotein</keyword>
<keyword evidence="9 13" id="KW-0472">Membrane</keyword>
<evidence type="ECO:0000256" key="9">
    <source>
        <dbReference type="ARBA" id="ARBA00023136"/>
    </source>
</evidence>
<evidence type="ECO:0000256" key="12">
    <source>
        <dbReference type="PIRSR" id="PIRSR605027-4"/>
    </source>
</evidence>
<keyword evidence="8 13" id="KW-0333">Golgi apparatus</keyword>
<evidence type="ECO:0000313" key="16">
    <source>
        <dbReference type="EMBL" id="KAJ6854334.1"/>
    </source>
</evidence>
<evidence type="ECO:0000256" key="1">
    <source>
        <dbReference type="ARBA" id="ARBA00004323"/>
    </source>
</evidence>
<dbReference type="CDD" id="cd00218">
    <property type="entry name" value="GlcAT-I"/>
    <property type="match status" value="1"/>
</dbReference>
<dbReference type="Gene3D" id="3.90.550.10">
    <property type="entry name" value="Spore Coat Polysaccharide Biosynthesis Protein SpsA, Chain A"/>
    <property type="match status" value="1"/>
</dbReference>
<evidence type="ECO:0000256" key="4">
    <source>
        <dbReference type="ARBA" id="ARBA00022679"/>
    </source>
</evidence>
<dbReference type="Pfam" id="PF03360">
    <property type="entry name" value="Glyco_transf_43"/>
    <property type="match status" value="1"/>
</dbReference>
<keyword evidence="6 13" id="KW-0735">Signal-anchor</keyword>
<dbReference type="PANTHER" id="PTHR10896">
    <property type="entry name" value="GALACTOSYLGALACTOSYLXYLOSYLPROTEIN 3-BETA-GLUCURONOSYLTRANSFERASE BETA-1,3-GLUCURONYLTRANSFERASE"/>
    <property type="match status" value="1"/>
</dbReference>
<keyword evidence="5 13" id="KW-0812">Transmembrane</keyword>
<keyword evidence="11 13" id="KW-0961">Cell wall biogenesis/degradation</keyword>
<sequence>MREMGSFDRSKKRIQLWKKAALHFSLCFVMGFFTGFAPTSTASLFSGQANPYLSATNLGISAKPTEALHLHKSVDVPGSSLNRSLLMSKIPSDVIATNASGTPRIQEPLPLAVDDDDSEESNRELLIIVTTTKSGDRFQGPLLRRLANTLKLVSSPLLWVVVEARSDAPRTAETLRRTGIMYRHLTYAENFTDAGAEADHQRNVALNHVEFHRLNGIVHFADVFNVYDLEFFEEIREIDVFGAWPVVMASANRKRVAVEGPVCNSFKVVGWQSKDLNDKTKDATTTPNDGVTHTNNPKPSKINISGFAFNSSILWDPERWGRPTSVPDTSQDSMKFVQEVVLQDETKLRAIPPDCSKIMLWHLHIPSDLPLPSSQIQNRR</sequence>
<reference evidence="16" key="1">
    <citation type="journal article" date="2023" name="GigaByte">
        <title>Genome assembly of the bearded iris, Iris pallida Lam.</title>
        <authorList>
            <person name="Bruccoleri R.E."/>
            <person name="Oakeley E.J."/>
            <person name="Faust A.M.E."/>
            <person name="Altorfer M."/>
            <person name="Dessus-Babus S."/>
            <person name="Burckhardt D."/>
            <person name="Oertli M."/>
            <person name="Naumann U."/>
            <person name="Petersen F."/>
            <person name="Wong J."/>
        </authorList>
    </citation>
    <scope>NUCLEOTIDE SEQUENCE</scope>
    <source>
        <strain evidence="16">GSM-AAB239-AS_SAM_17_03QT</strain>
    </source>
</reference>
<dbReference type="FunFam" id="3.90.550.10:FF:000084">
    <property type="entry name" value="Glycosyltransferases"/>
    <property type="match status" value="1"/>
</dbReference>
<feature type="transmembrane region" description="Helical" evidence="13">
    <location>
        <begin position="20"/>
        <end position="38"/>
    </location>
</feature>
<feature type="region of interest" description="Disordered" evidence="14">
    <location>
        <begin position="277"/>
        <end position="297"/>
    </location>
</feature>
<dbReference type="GO" id="GO:0009834">
    <property type="term" value="P:plant-type secondary cell wall biogenesis"/>
    <property type="evidence" value="ECO:0007669"/>
    <property type="project" value="TreeGrafter"/>
</dbReference>
<evidence type="ECO:0000313" key="17">
    <source>
        <dbReference type="Proteomes" id="UP001140949"/>
    </source>
</evidence>